<name>C3ZT56_BRAFL</name>
<dbReference type="AlphaFoldDB" id="C3ZT56"/>
<protein>
    <recommendedName>
        <fullName evidence="2">C2H2-type domain-containing protein</fullName>
    </recommendedName>
</protein>
<dbReference type="PROSITE" id="PS00028">
    <property type="entry name" value="ZINC_FINGER_C2H2_1"/>
    <property type="match status" value="1"/>
</dbReference>
<gene>
    <name evidence="3" type="ORF">BRAFLDRAFT_124704</name>
</gene>
<evidence type="ECO:0000313" key="3">
    <source>
        <dbReference type="EMBL" id="EEN44262.1"/>
    </source>
</evidence>
<accession>C3ZT56</accession>
<proteinExistence type="predicted"/>
<feature type="domain" description="C2H2-type" evidence="2">
    <location>
        <begin position="359"/>
        <end position="383"/>
    </location>
</feature>
<sequence>MEQLLQASGSRIEKVHVLTVPWAEASQRTQRLHLQQASEAVSTVLQVFAPGDSYSLWKYLRESKEASVAEHCRQYALSDGTDNHTTTCSHQHVEACEACDSLQQVLDSLEESFTENTFPTSEEHDDMRFTLDQAKRDINAWQCHQLRSINQDEAWSILLDNMDDTSVLLVMDWAMKFLPRNRKAYQRNGRSHHQTSGLLRPTRGKGSCDRQAATVKSHIKTWINEGHDVETAEEFKIAVESRGGIPGVKVFLCEVGAGVAATSVKLDGIIKLNNFEFSDAGLRVWRAYNIGEGNLIPWPRLPAIEPPLLKIVSQPSNPGSAFRPIKPRQKKVQAQQEVESDSDEDAASHETVQPSLFPCPEESCVKVYQTCKGLEAHVAVGKHKRRLERETLLDKAKLKYAEKLAQGPSVPHVEPSLEVQDFLTGQQVSSYFSRLAAKRRKPSEDSEEEEQQDTTAIESSNSRIQEAIITNVQLCHPVLYDPYNLCDLAKMGNLYEIGIEPLKSICQHFDVDVSSITDRRRKAAFVAKLREYLSFCSCSKSK</sequence>
<dbReference type="InterPro" id="IPR013087">
    <property type="entry name" value="Znf_C2H2_type"/>
</dbReference>
<dbReference type="EMBL" id="GG666676">
    <property type="protein sequence ID" value="EEN44262.1"/>
    <property type="molecule type" value="Genomic_DNA"/>
</dbReference>
<dbReference type="PANTHER" id="PTHR33845:SF1">
    <property type="entry name" value="C2H2-TYPE DOMAIN-CONTAINING PROTEIN"/>
    <property type="match status" value="1"/>
</dbReference>
<organism>
    <name type="scientific">Branchiostoma floridae</name>
    <name type="common">Florida lancelet</name>
    <name type="synonym">Amphioxus</name>
    <dbReference type="NCBI Taxonomy" id="7739"/>
    <lineage>
        <taxon>Eukaryota</taxon>
        <taxon>Metazoa</taxon>
        <taxon>Chordata</taxon>
        <taxon>Cephalochordata</taxon>
        <taxon>Leptocardii</taxon>
        <taxon>Amphioxiformes</taxon>
        <taxon>Branchiostomatidae</taxon>
        <taxon>Branchiostoma</taxon>
    </lineage>
</organism>
<feature type="region of interest" description="Disordered" evidence="1">
    <location>
        <begin position="438"/>
        <end position="459"/>
    </location>
</feature>
<evidence type="ECO:0000259" key="2">
    <source>
        <dbReference type="PROSITE" id="PS00028"/>
    </source>
</evidence>
<reference evidence="3" key="1">
    <citation type="journal article" date="2008" name="Nature">
        <title>The amphioxus genome and the evolution of the chordate karyotype.</title>
        <authorList>
            <consortium name="US DOE Joint Genome Institute (JGI-PGF)"/>
            <person name="Putnam N.H."/>
            <person name="Butts T."/>
            <person name="Ferrier D.E.K."/>
            <person name="Furlong R.F."/>
            <person name="Hellsten U."/>
            <person name="Kawashima T."/>
            <person name="Robinson-Rechavi M."/>
            <person name="Shoguchi E."/>
            <person name="Terry A."/>
            <person name="Yu J.-K."/>
            <person name="Benito-Gutierrez E.L."/>
            <person name="Dubchak I."/>
            <person name="Garcia-Fernandez J."/>
            <person name="Gibson-Brown J.J."/>
            <person name="Grigoriev I.V."/>
            <person name="Horton A.C."/>
            <person name="de Jong P.J."/>
            <person name="Jurka J."/>
            <person name="Kapitonov V.V."/>
            <person name="Kohara Y."/>
            <person name="Kuroki Y."/>
            <person name="Lindquist E."/>
            <person name="Lucas S."/>
            <person name="Osoegawa K."/>
            <person name="Pennacchio L.A."/>
            <person name="Salamov A.A."/>
            <person name="Satou Y."/>
            <person name="Sauka-Spengler T."/>
            <person name="Schmutz J."/>
            <person name="Shin-I T."/>
            <person name="Toyoda A."/>
            <person name="Bronner-Fraser M."/>
            <person name="Fujiyama A."/>
            <person name="Holland L.Z."/>
            <person name="Holland P.W.H."/>
            <person name="Satoh N."/>
            <person name="Rokhsar D.S."/>
        </authorList>
    </citation>
    <scope>NUCLEOTIDE SEQUENCE [LARGE SCALE GENOMIC DNA]</scope>
    <source>
        <strain evidence="3">S238N-H82</strain>
        <tissue evidence="3">Testes</tissue>
    </source>
</reference>
<feature type="region of interest" description="Disordered" evidence="1">
    <location>
        <begin position="186"/>
        <end position="206"/>
    </location>
</feature>
<dbReference type="PANTHER" id="PTHR33845">
    <property type="entry name" value="C2H2-TYPE DOMAIN-CONTAINING PROTEIN"/>
    <property type="match status" value="1"/>
</dbReference>
<feature type="region of interest" description="Disordered" evidence="1">
    <location>
        <begin position="316"/>
        <end position="353"/>
    </location>
</feature>
<dbReference type="InParanoid" id="C3ZT56"/>
<evidence type="ECO:0000256" key="1">
    <source>
        <dbReference type="SAM" id="MobiDB-lite"/>
    </source>
</evidence>